<evidence type="ECO:0000256" key="9">
    <source>
        <dbReference type="SAM" id="Phobius"/>
    </source>
</evidence>
<name>A0A7Y9LM98_9BURK</name>
<dbReference type="Pfam" id="PF00005">
    <property type="entry name" value="ABC_tran"/>
    <property type="match status" value="1"/>
</dbReference>
<dbReference type="InterPro" id="IPR011527">
    <property type="entry name" value="ABC1_TM_dom"/>
</dbReference>
<evidence type="ECO:0000256" key="1">
    <source>
        <dbReference type="ARBA" id="ARBA00004651"/>
    </source>
</evidence>
<dbReference type="Gene3D" id="1.20.1560.10">
    <property type="entry name" value="ABC transporter type 1, transmembrane domain"/>
    <property type="match status" value="1"/>
</dbReference>
<keyword evidence="2" id="KW-1003">Cell membrane</keyword>
<dbReference type="GO" id="GO:0015833">
    <property type="term" value="P:peptide transport"/>
    <property type="evidence" value="ECO:0007669"/>
    <property type="project" value="InterPro"/>
</dbReference>
<comment type="subcellular location">
    <subcellularLocation>
        <location evidence="1">Cell membrane</location>
        <topology evidence="1">Multi-pass membrane protein</topology>
    </subcellularLocation>
</comment>
<evidence type="ECO:0000256" key="2">
    <source>
        <dbReference type="ARBA" id="ARBA00022475"/>
    </source>
</evidence>
<dbReference type="AlphaFoldDB" id="A0A7Y9LM98"/>
<evidence type="ECO:0000256" key="4">
    <source>
        <dbReference type="ARBA" id="ARBA00022741"/>
    </source>
</evidence>
<dbReference type="InterPro" id="IPR039421">
    <property type="entry name" value="Type_1_exporter"/>
</dbReference>
<dbReference type="GO" id="GO:0140359">
    <property type="term" value="F:ABC-type transporter activity"/>
    <property type="evidence" value="ECO:0007669"/>
    <property type="project" value="InterPro"/>
</dbReference>
<evidence type="ECO:0000259" key="10">
    <source>
        <dbReference type="PROSITE" id="PS50893"/>
    </source>
</evidence>
<gene>
    <name evidence="12" type="ORF">FHW18_004035</name>
</gene>
<organism evidence="12 13">
    <name type="scientific">Pigmentiphaga litoralis</name>
    <dbReference type="NCBI Taxonomy" id="516702"/>
    <lineage>
        <taxon>Bacteria</taxon>
        <taxon>Pseudomonadati</taxon>
        <taxon>Pseudomonadota</taxon>
        <taxon>Betaproteobacteria</taxon>
        <taxon>Burkholderiales</taxon>
        <taxon>Alcaligenaceae</taxon>
        <taxon>Pigmentiphaga</taxon>
    </lineage>
</organism>
<protein>
    <submittedName>
        <fullName evidence="12">Putative ATP-binding cassette transporter</fullName>
    </submittedName>
</protein>
<dbReference type="InterPro" id="IPR027417">
    <property type="entry name" value="P-loop_NTPase"/>
</dbReference>
<dbReference type="InterPro" id="IPR003593">
    <property type="entry name" value="AAA+_ATPase"/>
</dbReference>
<dbReference type="PROSITE" id="PS50893">
    <property type="entry name" value="ABC_TRANSPORTER_2"/>
    <property type="match status" value="1"/>
</dbReference>
<feature type="region of interest" description="Disordered" evidence="8">
    <location>
        <begin position="530"/>
        <end position="556"/>
    </location>
</feature>
<evidence type="ECO:0000256" key="5">
    <source>
        <dbReference type="ARBA" id="ARBA00022840"/>
    </source>
</evidence>
<dbReference type="PROSITE" id="PS00211">
    <property type="entry name" value="ABC_TRANSPORTER_1"/>
    <property type="match status" value="1"/>
</dbReference>
<dbReference type="NCBIfam" id="NF007813">
    <property type="entry name" value="PRK10522.1"/>
    <property type="match status" value="1"/>
</dbReference>
<dbReference type="GO" id="GO:1904680">
    <property type="term" value="F:peptide transmembrane transporter activity"/>
    <property type="evidence" value="ECO:0007669"/>
    <property type="project" value="InterPro"/>
</dbReference>
<dbReference type="SMART" id="SM00382">
    <property type="entry name" value="AAA"/>
    <property type="match status" value="1"/>
</dbReference>
<dbReference type="Proteomes" id="UP000542125">
    <property type="component" value="Unassembled WGS sequence"/>
</dbReference>
<dbReference type="NCBIfam" id="TIGR01194">
    <property type="entry name" value="cyc_pep_trnsptr"/>
    <property type="match status" value="1"/>
</dbReference>
<keyword evidence="7 9" id="KW-0472">Membrane</keyword>
<proteinExistence type="predicted"/>
<evidence type="ECO:0000259" key="11">
    <source>
        <dbReference type="PROSITE" id="PS50929"/>
    </source>
</evidence>
<feature type="transmembrane region" description="Helical" evidence="9">
    <location>
        <begin position="130"/>
        <end position="148"/>
    </location>
</feature>
<dbReference type="InterPro" id="IPR005898">
    <property type="entry name" value="Cyc_pep_transpt_SyrD/YojI"/>
</dbReference>
<feature type="domain" description="ABC transmembrane type-1" evidence="11">
    <location>
        <begin position="1"/>
        <end position="271"/>
    </location>
</feature>
<feature type="domain" description="ABC transporter" evidence="10">
    <location>
        <begin position="318"/>
        <end position="548"/>
    </location>
</feature>
<dbReference type="InterPro" id="IPR003439">
    <property type="entry name" value="ABC_transporter-like_ATP-bd"/>
</dbReference>
<keyword evidence="5 12" id="KW-0067">ATP-binding</keyword>
<dbReference type="PANTHER" id="PTHR24221">
    <property type="entry name" value="ATP-BINDING CASSETTE SUB-FAMILY B"/>
    <property type="match status" value="1"/>
</dbReference>
<evidence type="ECO:0000313" key="12">
    <source>
        <dbReference type="EMBL" id="NYE84764.1"/>
    </source>
</evidence>
<evidence type="ECO:0000256" key="7">
    <source>
        <dbReference type="ARBA" id="ARBA00023136"/>
    </source>
</evidence>
<dbReference type="GO" id="GO:0034040">
    <property type="term" value="F:ATPase-coupled lipid transmembrane transporter activity"/>
    <property type="evidence" value="ECO:0007669"/>
    <property type="project" value="TreeGrafter"/>
</dbReference>
<dbReference type="PROSITE" id="PS50929">
    <property type="entry name" value="ABC_TM1F"/>
    <property type="match status" value="1"/>
</dbReference>
<dbReference type="InterPro" id="IPR017871">
    <property type="entry name" value="ABC_transporter-like_CS"/>
</dbReference>
<feature type="transmembrane region" description="Helical" evidence="9">
    <location>
        <begin position="34"/>
        <end position="60"/>
    </location>
</feature>
<reference evidence="12 13" key="1">
    <citation type="submission" date="2020-07" db="EMBL/GenBank/DDBJ databases">
        <title>Genomic Encyclopedia of Type Strains, Phase IV (KMG-V): Genome sequencing to study the core and pangenomes of soil and plant-associated prokaryotes.</title>
        <authorList>
            <person name="Whitman W."/>
        </authorList>
    </citation>
    <scope>NUCLEOTIDE SEQUENCE [LARGE SCALE GENOMIC DNA]</scope>
    <source>
        <strain evidence="12 13">SAS40</strain>
    </source>
</reference>
<evidence type="ECO:0000313" key="13">
    <source>
        <dbReference type="Proteomes" id="UP000542125"/>
    </source>
</evidence>
<sequence length="556" mass="60690">MSTLSGLLSVGVIAFVNRQMIQRTDLPDTTLWQFGGLLLVLLAITSGTQLGLTALGHRFVYALRREMVKRLLDTELRDVERLGQGAVFASLSSDIRSVTLAFVHLPELIYGGVLSAASFAYLAWLSPSMFLATAAWMAFTLGIGWLLLSRLRRHLALLREAEDGLYGQYHAVLDGFKELALNRDRARHVYDGDFDTYARGYRDHFIKADRFHGIASNWANIMVLGTIGLAFYLAKGLGWSDADTAATYALTLLFMRTPLVSAVSAIPAQMAGAVALAKVEALALARFKAGFDGEAVAPSVAHASSTAAVRLAGQWQTLSLQDVCFAYPPKPDDPGFAVGPLNVTLRRGETVFVIGGNGSGKSSLAKLLAGLYPPSSGQIVLDDSVRAADYQADYRQLFSAVFTDFHLFADLLGPEGRGARQDLVDDWLDVLQMRHKVATTGARIGNLKVSQGQRKRLALLASLLEARDILLLDEWAADQDPLYRRVFYLELLPRLKRAGVTVIVVTHDDRYFAQADRLLKMDSGRMTELTGASRQRAGKDALAEIDGSGEPLGEPR</sequence>
<dbReference type="GO" id="GO:0005524">
    <property type="term" value="F:ATP binding"/>
    <property type="evidence" value="ECO:0007669"/>
    <property type="project" value="UniProtKB-KW"/>
</dbReference>
<keyword evidence="6 9" id="KW-1133">Transmembrane helix</keyword>
<dbReference type="SUPFAM" id="SSF90123">
    <property type="entry name" value="ABC transporter transmembrane region"/>
    <property type="match status" value="1"/>
</dbReference>
<dbReference type="Gene3D" id="3.40.50.300">
    <property type="entry name" value="P-loop containing nucleotide triphosphate hydrolases"/>
    <property type="match status" value="1"/>
</dbReference>
<dbReference type="GO" id="GO:0016887">
    <property type="term" value="F:ATP hydrolysis activity"/>
    <property type="evidence" value="ECO:0007669"/>
    <property type="project" value="InterPro"/>
</dbReference>
<comment type="caution">
    <text evidence="12">The sequence shown here is derived from an EMBL/GenBank/DDBJ whole genome shotgun (WGS) entry which is preliminary data.</text>
</comment>
<evidence type="ECO:0000256" key="6">
    <source>
        <dbReference type="ARBA" id="ARBA00022989"/>
    </source>
</evidence>
<dbReference type="SUPFAM" id="SSF52540">
    <property type="entry name" value="P-loop containing nucleoside triphosphate hydrolases"/>
    <property type="match status" value="1"/>
</dbReference>
<dbReference type="PANTHER" id="PTHR24221:SF654">
    <property type="entry name" value="ATP-BINDING CASSETTE SUB-FAMILY B MEMBER 6"/>
    <property type="match status" value="1"/>
</dbReference>
<dbReference type="InterPro" id="IPR036640">
    <property type="entry name" value="ABC1_TM_sf"/>
</dbReference>
<dbReference type="EMBL" id="JACBYR010000001">
    <property type="protein sequence ID" value="NYE84764.1"/>
    <property type="molecule type" value="Genomic_DNA"/>
</dbReference>
<accession>A0A7Y9LM98</accession>
<evidence type="ECO:0000256" key="3">
    <source>
        <dbReference type="ARBA" id="ARBA00022692"/>
    </source>
</evidence>
<keyword evidence="3 9" id="KW-0812">Transmembrane</keyword>
<keyword evidence="4" id="KW-0547">Nucleotide-binding</keyword>
<keyword evidence="13" id="KW-1185">Reference proteome</keyword>
<feature type="transmembrane region" description="Helical" evidence="9">
    <location>
        <begin position="214"/>
        <end position="234"/>
    </location>
</feature>
<feature type="transmembrane region" description="Helical" evidence="9">
    <location>
        <begin position="100"/>
        <end position="124"/>
    </location>
</feature>
<dbReference type="GO" id="GO:0005886">
    <property type="term" value="C:plasma membrane"/>
    <property type="evidence" value="ECO:0007669"/>
    <property type="project" value="UniProtKB-SubCell"/>
</dbReference>
<evidence type="ECO:0000256" key="8">
    <source>
        <dbReference type="SAM" id="MobiDB-lite"/>
    </source>
</evidence>